<dbReference type="KEGG" id="bbd:Belba_1032"/>
<reference evidence="2" key="1">
    <citation type="submission" date="2012-06" db="EMBL/GenBank/DDBJ databases">
        <title>The complete genome of Belliella baltica DSM 15883.</title>
        <authorList>
            <person name="Lucas S."/>
            <person name="Copeland A."/>
            <person name="Lapidus A."/>
            <person name="Goodwin L."/>
            <person name="Pitluck S."/>
            <person name="Peters L."/>
            <person name="Mikhailova N."/>
            <person name="Davenport K."/>
            <person name="Kyrpides N."/>
            <person name="Mavromatis K."/>
            <person name="Pagani I."/>
            <person name="Ivanova N."/>
            <person name="Ovchinnikova G."/>
            <person name="Zeytun A."/>
            <person name="Detter J.C."/>
            <person name="Han C."/>
            <person name="Land M."/>
            <person name="Hauser L."/>
            <person name="Markowitz V."/>
            <person name="Cheng J.-F."/>
            <person name="Hugenholtz P."/>
            <person name="Woyke T."/>
            <person name="Wu D."/>
            <person name="Tindall B."/>
            <person name="Pomrenke H."/>
            <person name="Brambilla E."/>
            <person name="Klenk H.-P."/>
            <person name="Eisen J.A."/>
        </authorList>
    </citation>
    <scope>NUCLEOTIDE SEQUENCE [LARGE SCALE GENOMIC DNA]</scope>
    <source>
        <strain evidence="2">DSM 15883 / CIP 108006 / LMG 21964 / BA134</strain>
    </source>
</reference>
<accession>I3Z355</accession>
<gene>
    <name evidence="1" type="ordered locus">Belba_1032</name>
</gene>
<dbReference type="RefSeq" id="WP_014771679.1">
    <property type="nucleotide sequence ID" value="NC_018010.1"/>
</dbReference>
<keyword evidence="2" id="KW-1185">Reference proteome</keyword>
<dbReference type="EMBL" id="CP003281">
    <property type="protein sequence ID" value="AFL83673.1"/>
    <property type="molecule type" value="Genomic_DNA"/>
</dbReference>
<evidence type="ECO:0000313" key="1">
    <source>
        <dbReference type="EMBL" id="AFL83673.1"/>
    </source>
</evidence>
<dbReference type="Proteomes" id="UP000006050">
    <property type="component" value="Chromosome"/>
</dbReference>
<dbReference type="HOGENOM" id="CLU_2204871_0_0_10"/>
<proteinExistence type="predicted"/>
<evidence type="ECO:0000313" key="2">
    <source>
        <dbReference type="Proteomes" id="UP000006050"/>
    </source>
</evidence>
<sequence length="107" mass="12285">MKLDFSELLTTLNNEFGKNVGMSSYYVRSDVTNSKFQILLQHYLDPLCVEEFEFVVVPNDGVIVKSFKYNDKIGDGKMSHPYDVILKDDTKPISLKNIDSINVRLTF</sequence>
<dbReference type="AlphaFoldDB" id="I3Z355"/>
<name>I3Z355_BELBD</name>
<protein>
    <submittedName>
        <fullName evidence="1">Uncharacterized protein</fullName>
    </submittedName>
</protein>
<organism evidence="1 2">
    <name type="scientific">Belliella baltica (strain DSM 15883 / CIP 108006 / LMG 21964 / BA134)</name>
    <dbReference type="NCBI Taxonomy" id="866536"/>
    <lineage>
        <taxon>Bacteria</taxon>
        <taxon>Pseudomonadati</taxon>
        <taxon>Bacteroidota</taxon>
        <taxon>Cytophagia</taxon>
        <taxon>Cytophagales</taxon>
        <taxon>Cyclobacteriaceae</taxon>
        <taxon>Belliella</taxon>
    </lineage>
</organism>